<keyword evidence="5 6" id="KW-0408">Iron</keyword>
<dbReference type="EMBL" id="JAPEVG010000012">
    <property type="protein sequence ID" value="KAJ8496682.1"/>
    <property type="molecule type" value="Genomic_DNA"/>
</dbReference>
<evidence type="ECO:0008006" key="10">
    <source>
        <dbReference type="Google" id="ProtNLM"/>
    </source>
</evidence>
<dbReference type="InterPro" id="IPR036396">
    <property type="entry name" value="Cyt_P450_sf"/>
</dbReference>
<keyword evidence="3 6" id="KW-0479">Metal-binding</keyword>
<keyword evidence="6 7" id="KW-0349">Heme</keyword>
<protein>
    <recommendedName>
        <fullName evidence="10">Cytochrome P450</fullName>
    </recommendedName>
</protein>
<reference evidence="8" key="1">
    <citation type="submission" date="2022-11" db="EMBL/GenBank/DDBJ databases">
        <title>Genome Sequence of Cubamyces cubensis.</title>
        <authorList>
            <person name="Buettner E."/>
        </authorList>
    </citation>
    <scope>NUCLEOTIDE SEQUENCE</scope>
    <source>
        <strain evidence="8">MPL-01</strain>
    </source>
</reference>
<dbReference type="InterPro" id="IPR002403">
    <property type="entry name" value="Cyt_P450_E_grp-IV"/>
</dbReference>
<feature type="binding site" description="axial binding residue" evidence="6">
    <location>
        <position position="443"/>
    </location>
    <ligand>
        <name>heme</name>
        <dbReference type="ChEBI" id="CHEBI:30413"/>
    </ligand>
    <ligandPart>
        <name>Fe</name>
        <dbReference type="ChEBI" id="CHEBI:18248"/>
    </ligandPart>
</feature>
<keyword evidence="9" id="KW-1185">Reference proteome</keyword>
<evidence type="ECO:0000256" key="5">
    <source>
        <dbReference type="ARBA" id="ARBA00023004"/>
    </source>
</evidence>
<evidence type="ECO:0000313" key="8">
    <source>
        <dbReference type="EMBL" id="KAJ8496682.1"/>
    </source>
</evidence>
<organism evidence="8 9">
    <name type="scientific">Trametes cubensis</name>
    <dbReference type="NCBI Taxonomy" id="1111947"/>
    <lineage>
        <taxon>Eukaryota</taxon>
        <taxon>Fungi</taxon>
        <taxon>Dikarya</taxon>
        <taxon>Basidiomycota</taxon>
        <taxon>Agaricomycotina</taxon>
        <taxon>Agaricomycetes</taxon>
        <taxon>Polyporales</taxon>
        <taxon>Polyporaceae</taxon>
        <taxon>Trametes</taxon>
    </lineage>
</organism>
<dbReference type="SUPFAM" id="SSF48264">
    <property type="entry name" value="Cytochrome P450"/>
    <property type="match status" value="1"/>
</dbReference>
<dbReference type="Proteomes" id="UP001215151">
    <property type="component" value="Unassembled WGS sequence"/>
</dbReference>
<evidence type="ECO:0000256" key="7">
    <source>
        <dbReference type="RuleBase" id="RU000461"/>
    </source>
</evidence>
<evidence type="ECO:0000256" key="1">
    <source>
        <dbReference type="ARBA" id="ARBA00001971"/>
    </source>
</evidence>
<dbReference type="PROSITE" id="PS00086">
    <property type="entry name" value="CYTOCHROME_P450"/>
    <property type="match status" value="1"/>
</dbReference>
<keyword evidence="7" id="KW-0503">Monooxygenase</keyword>
<dbReference type="InterPro" id="IPR017972">
    <property type="entry name" value="Cyt_P450_CS"/>
</dbReference>
<comment type="cofactor">
    <cofactor evidence="1 6">
        <name>heme</name>
        <dbReference type="ChEBI" id="CHEBI:30413"/>
    </cofactor>
</comment>
<dbReference type="InterPro" id="IPR001128">
    <property type="entry name" value="Cyt_P450"/>
</dbReference>
<dbReference type="GO" id="GO:0020037">
    <property type="term" value="F:heme binding"/>
    <property type="evidence" value="ECO:0007669"/>
    <property type="project" value="InterPro"/>
</dbReference>
<dbReference type="PRINTS" id="PR00465">
    <property type="entry name" value="EP450IV"/>
</dbReference>
<sequence length="502" mass="57049">MTDVFWAGVAIACLLYFVKWKTDPLNSIPTVGGSSLPLLSFLGAFNFLVNSKRLLQEGYKKYYGSVFKVPLLEQWILIVSGPKMVEELRKRPDDELSFYAGVEDSMQIRYTFGPESNDDPYHVDIIKEKLTRSVPAILPDVIDELYNAVPQHIPAKSDEWLEIQVMPTMQQIVARASNRVFVGLPVCRDQEFLDLAIKFTIDIVKDKTLVKLAPQFLKPLVGRLSNHVRSTLYKAIPHLKPVIDERRRFMEKYGDDWPDKPNDMLQWIMDIARTRDFSDEAIARRIMLINFAAIHTSSNTVSHALYHLAERPDYLKPLREEIEPIIAEEGWTKNAMGRMWKLDSFMKESQRYNGIGLGRATGSLTRKALKDVTLHDGTFIPRGSIVMAASDATHHDDSNYADADVFDPFRFSRMREAEGESTKHQFVNTTLDYIAFGHGKHACPGRFFAANELKSLLAFIILNYDLKLGGDGSRPPNMYFGLAVVPAPKGKVLFKKREVVEA</sequence>
<name>A0AAD7U4J8_9APHY</name>
<dbReference type="CDD" id="cd11041">
    <property type="entry name" value="CYP503A1-like"/>
    <property type="match status" value="1"/>
</dbReference>
<comment type="caution">
    <text evidence="8">The sequence shown here is derived from an EMBL/GenBank/DDBJ whole genome shotgun (WGS) entry which is preliminary data.</text>
</comment>
<comment type="similarity">
    <text evidence="2 7">Belongs to the cytochrome P450 family.</text>
</comment>
<evidence type="ECO:0000256" key="4">
    <source>
        <dbReference type="ARBA" id="ARBA00023002"/>
    </source>
</evidence>
<proteinExistence type="inferred from homology"/>
<evidence type="ECO:0000256" key="3">
    <source>
        <dbReference type="ARBA" id="ARBA00022723"/>
    </source>
</evidence>
<keyword evidence="4 7" id="KW-0560">Oxidoreductase</keyword>
<gene>
    <name evidence="8" type="ORF">ONZ51_g970</name>
</gene>
<evidence type="ECO:0000256" key="2">
    <source>
        <dbReference type="ARBA" id="ARBA00010617"/>
    </source>
</evidence>
<dbReference type="PANTHER" id="PTHR46206">
    <property type="entry name" value="CYTOCHROME P450"/>
    <property type="match status" value="1"/>
</dbReference>
<dbReference type="Pfam" id="PF00067">
    <property type="entry name" value="p450"/>
    <property type="match status" value="1"/>
</dbReference>
<evidence type="ECO:0000313" key="9">
    <source>
        <dbReference type="Proteomes" id="UP001215151"/>
    </source>
</evidence>
<dbReference type="GO" id="GO:0005506">
    <property type="term" value="F:iron ion binding"/>
    <property type="evidence" value="ECO:0007669"/>
    <property type="project" value="InterPro"/>
</dbReference>
<dbReference type="GO" id="GO:0016705">
    <property type="term" value="F:oxidoreductase activity, acting on paired donors, with incorporation or reduction of molecular oxygen"/>
    <property type="evidence" value="ECO:0007669"/>
    <property type="project" value="InterPro"/>
</dbReference>
<evidence type="ECO:0000256" key="6">
    <source>
        <dbReference type="PIRSR" id="PIRSR602403-1"/>
    </source>
</evidence>
<dbReference type="Gene3D" id="1.10.630.10">
    <property type="entry name" value="Cytochrome P450"/>
    <property type="match status" value="1"/>
</dbReference>
<accession>A0AAD7U4J8</accession>
<dbReference type="AlphaFoldDB" id="A0AAD7U4J8"/>
<dbReference type="GO" id="GO:0004497">
    <property type="term" value="F:monooxygenase activity"/>
    <property type="evidence" value="ECO:0007669"/>
    <property type="project" value="UniProtKB-KW"/>
</dbReference>